<proteinExistence type="predicted"/>
<keyword evidence="2" id="KW-1185">Reference proteome</keyword>
<sequence length="185" mass="20904">CDNCLLLLPLRAGAIAWNIVILLYSVTGSILLFRFGPFWFFTYPEWCIYGGIGMAVAATALINSVALSNRSYIWNRASFFLWPFIIVVSAVRCIVMIVELDRNATQIQWECDNGGVAYTANSGTTYATGTLPSGFCSSGYSSLRWAFIFSLVIDLIFQIYAFFLNWRFVKRLEHYNQMKGPFYGG</sequence>
<reference evidence="1" key="1">
    <citation type="submission" date="2021-02" db="EMBL/GenBank/DDBJ databases">
        <authorList>
            <consortium name="DOE Joint Genome Institute"/>
            <person name="Ahrendt S."/>
            <person name="Looney B.P."/>
            <person name="Miyauchi S."/>
            <person name="Morin E."/>
            <person name="Drula E."/>
            <person name="Courty P.E."/>
            <person name="Chicoki N."/>
            <person name="Fauchery L."/>
            <person name="Kohler A."/>
            <person name="Kuo A."/>
            <person name="Labutti K."/>
            <person name="Pangilinan J."/>
            <person name="Lipzen A."/>
            <person name="Riley R."/>
            <person name="Andreopoulos W."/>
            <person name="He G."/>
            <person name="Johnson J."/>
            <person name="Barry K.W."/>
            <person name="Grigoriev I.V."/>
            <person name="Nagy L."/>
            <person name="Hibbett D."/>
            <person name="Henrissat B."/>
            <person name="Matheny P.B."/>
            <person name="Labbe J."/>
            <person name="Martin F."/>
        </authorList>
    </citation>
    <scope>NUCLEOTIDE SEQUENCE</scope>
    <source>
        <strain evidence="1">EC-137</strain>
    </source>
</reference>
<feature type="non-terminal residue" evidence="1">
    <location>
        <position position="1"/>
    </location>
</feature>
<organism evidence="1 2">
    <name type="scientific">Vararia minispora EC-137</name>
    <dbReference type="NCBI Taxonomy" id="1314806"/>
    <lineage>
        <taxon>Eukaryota</taxon>
        <taxon>Fungi</taxon>
        <taxon>Dikarya</taxon>
        <taxon>Basidiomycota</taxon>
        <taxon>Agaricomycotina</taxon>
        <taxon>Agaricomycetes</taxon>
        <taxon>Russulales</taxon>
        <taxon>Lachnocladiaceae</taxon>
        <taxon>Vararia</taxon>
    </lineage>
</organism>
<dbReference type="Proteomes" id="UP000814128">
    <property type="component" value="Unassembled WGS sequence"/>
</dbReference>
<name>A0ACB8Q9V2_9AGAM</name>
<evidence type="ECO:0000313" key="2">
    <source>
        <dbReference type="Proteomes" id="UP000814128"/>
    </source>
</evidence>
<accession>A0ACB8Q9V2</accession>
<reference evidence="1" key="2">
    <citation type="journal article" date="2022" name="New Phytol.">
        <title>Evolutionary transition to the ectomycorrhizal habit in the genomes of a hyperdiverse lineage of mushroom-forming fungi.</title>
        <authorList>
            <person name="Looney B."/>
            <person name="Miyauchi S."/>
            <person name="Morin E."/>
            <person name="Drula E."/>
            <person name="Courty P.E."/>
            <person name="Kohler A."/>
            <person name="Kuo A."/>
            <person name="LaButti K."/>
            <person name="Pangilinan J."/>
            <person name="Lipzen A."/>
            <person name="Riley R."/>
            <person name="Andreopoulos W."/>
            <person name="He G."/>
            <person name="Johnson J."/>
            <person name="Nolan M."/>
            <person name="Tritt A."/>
            <person name="Barry K.W."/>
            <person name="Grigoriev I.V."/>
            <person name="Nagy L.G."/>
            <person name="Hibbett D."/>
            <person name="Henrissat B."/>
            <person name="Matheny P.B."/>
            <person name="Labbe J."/>
            <person name="Martin F.M."/>
        </authorList>
    </citation>
    <scope>NUCLEOTIDE SEQUENCE</scope>
    <source>
        <strain evidence="1">EC-137</strain>
    </source>
</reference>
<comment type="caution">
    <text evidence="1">The sequence shown here is derived from an EMBL/GenBank/DDBJ whole genome shotgun (WGS) entry which is preliminary data.</text>
</comment>
<gene>
    <name evidence="1" type="ORF">K488DRAFT_13678</name>
</gene>
<dbReference type="EMBL" id="MU273740">
    <property type="protein sequence ID" value="KAI0028586.1"/>
    <property type="molecule type" value="Genomic_DNA"/>
</dbReference>
<evidence type="ECO:0000313" key="1">
    <source>
        <dbReference type="EMBL" id="KAI0028586.1"/>
    </source>
</evidence>
<protein>
    <submittedName>
        <fullName evidence="1">Uncharacterized protein</fullName>
    </submittedName>
</protein>
<feature type="non-terminal residue" evidence="1">
    <location>
        <position position="185"/>
    </location>
</feature>